<dbReference type="SMART" id="SM00798">
    <property type="entry name" value="AICARFT_IMPCHas"/>
    <property type="match status" value="1"/>
</dbReference>
<dbReference type="InterPro" id="IPR024051">
    <property type="entry name" value="AICAR_Tfase_dup_dom_sf"/>
</dbReference>
<sequence length="545" mass="58556">MIRIAGMAGNRGRNLLNIADRAPGGAELAVVLTTSEDAPVREDATEREIPTEVVPLEDDMSRTDHEEAVLEALADYEFDLVCLDGYMRILTDTFLESAPTTLNVHPSLLPSFPGMDAWGDALEAGVSTTGCTVHVVTDATDDEGNVVESEVDAGPIVTQEPIPVYEGDDEDSLADRVLYEGEFRAYPRAVKWFADGAVTVDEDAGTVTVDADVATTAEGDHDGLPGRRLVSNDRLETLRYGENPHQDAAVYIDHTCDEASVVHAEQLNEGAKALSYNNYNDVDGALNLIKEFDEPAAAVIKHTNPAGCATADSLAEAYEKALSTDPMSAFGGIVALNRECDAETAEQVIDSFKEVVVAPGYSEDALEILFEKDNLRVLDVGALGDRTERFTEKPLVGGRLVQERDMQSISVDDLEVVTEREPTDEELESMVFGWQTLKHVKSNGILFTKGTETVGVGMGQVSRVDAVRLAAMKADEHAEGKDAEGAVMASDAFFPFPDGIEEAASAGIEAVVQPGGSVNDEDVIAAADEHDIAMAFTGQRSFRHD</sequence>
<evidence type="ECO:0000256" key="3">
    <source>
        <dbReference type="ARBA" id="ARBA00022801"/>
    </source>
</evidence>
<name>W0JNM8_9EURY</name>
<keyword evidence="4" id="KW-0511">Multifunctional enzyme</keyword>
<dbReference type="eggNOG" id="arCOG02824">
    <property type="taxonomic scope" value="Archaea"/>
</dbReference>
<gene>
    <name evidence="6" type="ORF">HALLA_08500</name>
</gene>
<feature type="domain" description="Formyl transferase N-terminal" evidence="5">
    <location>
        <begin position="15"/>
        <end position="190"/>
    </location>
</feature>
<dbReference type="Pfam" id="PF00551">
    <property type="entry name" value="Formyl_trans_N"/>
    <property type="match status" value="1"/>
</dbReference>
<evidence type="ECO:0000256" key="1">
    <source>
        <dbReference type="ARBA" id="ARBA00022679"/>
    </source>
</evidence>
<dbReference type="AlphaFoldDB" id="W0JNM8"/>
<dbReference type="Gene3D" id="3.40.140.20">
    <property type="match status" value="2"/>
</dbReference>
<evidence type="ECO:0000313" key="7">
    <source>
        <dbReference type="Proteomes" id="UP000019024"/>
    </source>
</evidence>
<protein>
    <submittedName>
        <fullName evidence="6">Phosphoribosylglycinamide formyltransferase</fullName>
    </submittedName>
</protein>
<dbReference type="EMBL" id="CP007055">
    <property type="protein sequence ID" value="AHF98896.1"/>
    <property type="molecule type" value="Genomic_DNA"/>
</dbReference>
<proteinExistence type="predicted"/>
<dbReference type="OrthoDB" id="52603at2157"/>
<accession>W0JNM8</accession>
<evidence type="ECO:0000313" key="6">
    <source>
        <dbReference type="EMBL" id="AHF98896.1"/>
    </source>
</evidence>
<dbReference type="InterPro" id="IPR002376">
    <property type="entry name" value="Formyl_transf_N"/>
</dbReference>
<evidence type="ECO:0000259" key="5">
    <source>
        <dbReference type="Pfam" id="PF00551"/>
    </source>
</evidence>
<keyword evidence="7" id="KW-1185">Reference proteome</keyword>
<dbReference type="GeneID" id="25144518"/>
<dbReference type="NCBIfam" id="NF002049">
    <property type="entry name" value="PRK00881.1"/>
    <property type="match status" value="1"/>
</dbReference>
<dbReference type="GO" id="GO:0004644">
    <property type="term" value="F:phosphoribosylglycinamide formyltransferase activity"/>
    <property type="evidence" value="ECO:0007669"/>
    <property type="project" value="InterPro"/>
</dbReference>
<dbReference type="RefSeq" id="WP_049952095.1">
    <property type="nucleotide sequence ID" value="NZ_CP007055.1"/>
</dbReference>
<dbReference type="InterPro" id="IPR016193">
    <property type="entry name" value="Cytidine_deaminase-like"/>
</dbReference>
<dbReference type="PATRIC" id="fig|797299.3.peg.742"/>
<keyword evidence="2" id="KW-0658">Purine biosynthesis</keyword>
<dbReference type="GO" id="GO:0006189">
    <property type="term" value="P:'de novo' IMP biosynthetic process"/>
    <property type="evidence" value="ECO:0007669"/>
    <property type="project" value="InterPro"/>
</dbReference>
<evidence type="ECO:0000256" key="2">
    <source>
        <dbReference type="ARBA" id="ARBA00022755"/>
    </source>
</evidence>
<dbReference type="FunFam" id="3.40.140.20:FF:000001">
    <property type="entry name" value="Bifunctional purine biosynthesis protein PurH"/>
    <property type="match status" value="1"/>
</dbReference>
<reference evidence="6 7" key="1">
    <citation type="submission" date="2014-01" db="EMBL/GenBank/DDBJ databases">
        <authorList>
            <consortium name="DOE Joint Genome Institute"/>
            <person name="Anderson I."/>
            <person name="Huntemann M."/>
            <person name="Han J."/>
            <person name="Chen A."/>
            <person name="Kyrpides N."/>
            <person name="Mavromatis K."/>
            <person name="Markowitz V."/>
            <person name="Palaniappan K."/>
            <person name="Ivanova N."/>
            <person name="Schaumberg A."/>
            <person name="Pati A."/>
            <person name="Liolios K."/>
            <person name="Nordberg H.P."/>
            <person name="Cantor M.N."/>
            <person name="Hua S.X."/>
            <person name="Woyke T."/>
        </authorList>
    </citation>
    <scope>NUCLEOTIDE SEQUENCE [LARGE SCALE GENOMIC DNA]</scope>
    <source>
        <strain evidence="6 7">XH-48</strain>
    </source>
</reference>
<dbReference type="Proteomes" id="UP000019024">
    <property type="component" value="Chromosome"/>
</dbReference>
<evidence type="ECO:0000256" key="4">
    <source>
        <dbReference type="ARBA" id="ARBA00023268"/>
    </source>
</evidence>
<dbReference type="SUPFAM" id="SSF53328">
    <property type="entry name" value="Formyltransferase"/>
    <property type="match status" value="1"/>
</dbReference>
<dbReference type="GO" id="GO:0004643">
    <property type="term" value="F:phosphoribosylaminoimidazolecarboxamide formyltransferase activity"/>
    <property type="evidence" value="ECO:0007669"/>
    <property type="project" value="InterPro"/>
</dbReference>
<dbReference type="InterPro" id="IPR004607">
    <property type="entry name" value="GART"/>
</dbReference>
<dbReference type="CDD" id="cd08645">
    <property type="entry name" value="FMT_core_GART"/>
    <property type="match status" value="1"/>
</dbReference>
<dbReference type="PIRSF" id="PIRSF000414">
    <property type="entry name" value="AICARFT_IMPCHas"/>
    <property type="match status" value="1"/>
</dbReference>
<dbReference type="InterPro" id="IPR002695">
    <property type="entry name" value="PurH-like"/>
</dbReference>
<dbReference type="HOGENOM" id="CLU_016316_5_0_2"/>
<dbReference type="PANTHER" id="PTHR11692">
    <property type="entry name" value="BIFUNCTIONAL PURINE BIOSYNTHESIS PROTEIN PURH"/>
    <property type="match status" value="1"/>
</dbReference>
<dbReference type="STRING" id="797299.HALLA_08500"/>
<keyword evidence="3" id="KW-0378">Hydrolase</keyword>
<keyword evidence="1 6" id="KW-0808">Transferase</keyword>
<dbReference type="KEGG" id="hlr:HALLA_08500"/>
<dbReference type="GO" id="GO:0005829">
    <property type="term" value="C:cytosol"/>
    <property type="evidence" value="ECO:0007669"/>
    <property type="project" value="TreeGrafter"/>
</dbReference>
<dbReference type="GO" id="GO:0003937">
    <property type="term" value="F:IMP cyclohydrolase activity"/>
    <property type="evidence" value="ECO:0007669"/>
    <property type="project" value="InterPro"/>
</dbReference>
<dbReference type="InterPro" id="IPR036477">
    <property type="entry name" value="Formyl_transf_N_sf"/>
</dbReference>
<dbReference type="SUPFAM" id="SSF53927">
    <property type="entry name" value="Cytidine deaminase-like"/>
    <property type="match status" value="1"/>
</dbReference>
<dbReference type="Pfam" id="PF01808">
    <property type="entry name" value="AICARFT_IMPCHas"/>
    <property type="match status" value="1"/>
</dbReference>
<organism evidence="6 7">
    <name type="scientific">Halostagnicola larsenii XH-48</name>
    <dbReference type="NCBI Taxonomy" id="797299"/>
    <lineage>
        <taxon>Archaea</taxon>
        <taxon>Methanobacteriati</taxon>
        <taxon>Methanobacteriota</taxon>
        <taxon>Stenosarchaea group</taxon>
        <taxon>Halobacteria</taxon>
        <taxon>Halobacteriales</taxon>
        <taxon>Natrialbaceae</taxon>
        <taxon>Halostagnicola</taxon>
    </lineage>
</organism>
<dbReference type="Gene3D" id="3.40.50.170">
    <property type="entry name" value="Formyl transferase, N-terminal domain"/>
    <property type="match status" value="1"/>
</dbReference>
<dbReference type="PANTHER" id="PTHR11692:SF0">
    <property type="entry name" value="BIFUNCTIONAL PURINE BIOSYNTHESIS PROTEIN ATIC"/>
    <property type="match status" value="1"/>
</dbReference>